<comment type="caution">
    <text evidence="3">The sequence shown here is derived from an EMBL/GenBank/DDBJ whole genome shotgun (WGS) entry which is preliminary data.</text>
</comment>
<reference evidence="3" key="1">
    <citation type="journal article" date="2014" name="Int. J. Syst. Evol. Microbiol.">
        <title>Complete genome of a new Firmicutes species belonging to the dominant human colonic microbiota ('Ruminococcus bicirculans') reveals two chromosomes and a selective capacity to utilize plant glucans.</title>
        <authorList>
            <consortium name="NISC Comparative Sequencing Program"/>
            <person name="Wegmann U."/>
            <person name="Louis P."/>
            <person name="Goesmann A."/>
            <person name="Henrissat B."/>
            <person name="Duncan S.H."/>
            <person name="Flint H.J."/>
        </authorList>
    </citation>
    <scope>NUCLEOTIDE SEQUENCE</scope>
    <source>
        <strain evidence="3">NBRC 103855</strain>
    </source>
</reference>
<feature type="signal peptide" evidence="1">
    <location>
        <begin position="1"/>
        <end position="20"/>
    </location>
</feature>
<evidence type="ECO:0000256" key="1">
    <source>
        <dbReference type="SAM" id="SignalP"/>
    </source>
</evidence>
<name>A0ABQ5U930_9HYPH</name>
<reference evidence="3" key="2">
    <citation type="submission" date="2023-01" db="EMBL/GenBank/DDBJ databases">
        <title>Draft genome sequence of Devosia yakushimensis strain NBRC 103855.</title>
        <authorList>
            <person name="Sun Q."/>
            <person name="Mori K."/>
        </authorList>
    </citation>
    <scope>NUCLEOTIDE SEQUENCE</scope>
    <source>
        <strain evidence="3">NBRC 103855</strain>
    </source>
</reference>
<gene>
    <name evidence="3" type="ORF">GCM10007913_05640</name>
</gene>
<dbReference type="SMART" id="SM00287">
    <property type="entry name" value="SH3b"/>
    <property type="match status" value="1"/>
</dbReference>
<evidence type="ECO:0000313" key="4">
    <source>
        <dbReference type="Proteomes" id="UP001161406"/>
    </source>
</evidence>
<sequence length="113" mass="12192">MRALPLAALAALLLATPAFAEPLARVKGGNIDVRTGPGANYRVIGKLADGAEVQLDECTRDDRWCLVSGAGWVRASYLVGWSAKMRVTPPDFIGGGPWFTFDDSDDDRHGIFE</sequence>
<dbReference type="InterPro" id="IPR003646">
    <property type="entry name" value="SH3-like_bac-type"/>
</dbReference>
<keyword evidence="1" id="KW-0732">Signal</keyword>
<organism evidence="3 4">
    <name type="scientific">Devosia yakushimensis</name>
    <dbReference type="NCBI Taxonomy" id="470028"/>
    <lineage>
        <taxon>Bacteria</taxon>
        <taxon>Pseudomonadati</taxon>
        <taxon>Pseudomonadota</taxon>
        <taxon>Alphaproteobacteria</taxon>
        <taxon>Hyphomicrobiales</taxon>
        <taxon>Devosiaceae</taxon>
        <taxon>Devosia</taxon>
    </lineage>
</organism>
<protein>
    <recommendedName>
        <fullName evidence="2">SH3b domain-containing protein</fullName>
    </recommendedName>
</protein>
<proteinExistence type="predicted"/>
<feature type="domain" description="SH3b" evidence="2">
    <location>
        <begin position="21"/>
        <end position="82"/>
    </location>
</feature>
<keyword evidence="4" id="KW-1185">Reference proteome</keyword>
<accession>A0ABQ5U930</accession>
<dbReference type="Gene3D" id="2.30.30.40">
    <property type="entry name" value="SH3 Domains"/>
    <property type="match status" value="1"/>
</dbReference>
<evidence type="ECO:0000259" key="2">
    <source>
        <dbReference type="SMART" id="SM00287"/>
    </source>
</evidence>
<dbReference type="Proteomes" id="UP001161406">
    <property type="component" value="Unassembled WGS sequence"/>
</dbReference>
<feature type="chain" id="PRO_5046378416" description="SH3b domain-containing protein" evidence="1">
    <location>
        <begin position="21"/>
        <end position="113"/>
    </location>
</feature>
<evidence type="ECO:0000313" key="3">
    <source>
        <dbReference type="EMBL" id="GLQ08632.1"/>
    </source>
</evidence>
<dbReference type="Pfam" id="PF08239">
    <property type="entry name" value="SH3_3"/>
    <property type="match status" value="1"/>
</dbReference>
<dbReference type="RefSeq" id="WP_284387705.1">
    <property type="nucleotide sequence ID" value="NZ_BSNG01000001.1"/>
</dbReference>
<dbReference type="EMBL" id="BSNG01000001">
    <property type="protein sequence ID" value="GLQ08632.1"/>
    <property type="molecule type" value="Genomic_DNA"/>
</dbReference>